<evidence type="ECO:0000313" key="2">
    <source>
        <dbReference type="EMBL" id="VDK50514.1"/>
    </source>
</evidence>
<dbReference type="WBParaSite" id="ASIM_0001433301-mRNA-1">
    <property type="protein sequence ID" value="ASIM_0001433301-mRNA-1"/>
    <property type="gene ID" value="ASIM_0001433301"/>
</dbReference>
<dbReference type="Proteomes" id="UP000267096">
    <property type="component" value="Unassembled WGS sequence"/>
</dbReference>
<protein>
    <submittedName>
        <fullName evidence="4">Syntaxin-6_N domain-containing protein</fullName>
    </submittedName>
</protein>
<feature type="region of interest" description="Disordered" evidence="1">
    <location>
        <begin position="218"/>
        <end position="265"/>
    </location>
</feature>
<keyword evidence="3" id="KW-1185">Reference proteome</keyword>
<evidence type="ECO:0000256" key="1">
    <source>
        <dbReference type="SAM" id="MobiDB-lite"/>
    </source>
</evidence>
<dbReference type="EMBL" id="UYRR01031490">
    <property type="protein sequence ID" value="VDK50514.1"/>
    <property type="molecule type" value="Genomic_DNA"/>
</dbReference>
<proteinExistence type="predicted"/>
<gene>
    <name evidence="2" type="ORF">ASIM_LOCUS13761</name>
</gene>
<organism evidence="4">
    <name type="scientific">Anisakis simplex</name>
    <name type="common">Herring worm</name>
    <dbReference type="NCBI Taxonomy" id="6269"/>
    <lineage>
        <taxon>Eukaryota</taxon>
        <taxon>Metazoa</taxon>
        <taxon>Ecdysozoa</taxon>
        <taxon>Nematoda</taxon>
        <taxon>Chromadorea</taxon>
        <taxon>Rhabditida</taxon>
        <taxon>Spirurina</taxon>
        <taxon>Ascaridomorpha</taxon>
        <taxon>Ascaridoidea</taxon>
        <taxon>Anisakidae</taxon>
        <taxon>Anisakis</taxon>
        <taxon>Anisakis simplex complex</taxon>
    </lineage>
</organism>
<sequence length="265" mass="29445">MSSDDPDTAFRSQLLVAEAEIRKISRHITQLDDSHAAWISAIQQLRPAERTVETDNNRNATITSDNFLFILERARNALDDLQTAKVNLELRIGRSTSPAGIVSSGSVPVNTNDQSGSVPVNTNNHSRCVPVNTSNRIPMQPNNHLINLPRLQIAKFDGDYRGWPQFWATFEHAIDIQPITDVEKVEGRALEAVAGYTVAPSITSQSSKHYGKSLVGIQRKTHRRSAAEQSLPNKNNEYEFIQRTSALPATTKSQPTPRSKNKEIP</sequence>
<feature type="compositionally biased region" description="Polar residues" evidence="1">
    <location>
        <begin position="242"/>
        <end position="258"/>
    </location>
</feature>
<name>A0A0M3K0J5_ANISI</name>
<dbReference type="AlphaFoldDB" id="A0A0M3K0J5"/>
<evidence type="ECO:0000313" key="3">
    <source>
        <dbReference type="Proteomes" id="UP000267096"/>
    </source>
</evidence>
<feature type="region of interest" description="Disordered" evidence="1">
    <location>
        <begin position="103"/>
        <end position="125"/>
    </location>
</feature>
<reference evidence="4" key="1">
    <citation type="submission" date="2017-02" db="UniProtKB">
        <authorList>
            <consortium name="WormBaseParasite"/>
        </authorList>
    </citation>
    <scope>IDENTIFICATION</scope>
</reference>
<evidence type="ECO:0000313" key="4">
    <source>
        <dbReference type="WBParaSite" id="ASIM_0001433301-mRNA-1"/>
    </source>
</evidence>
<accession>A0A0M3K0J5</accession>
<reference evidence="2 3" key="2">
    <citation type="submission" date="2018-11" db="EMBL/GenBank/DDBJ databases">
        <authorList>
            <consortium name="Pathogen Informatics"/>
        </authorList>
    </citation>
    <scope>NUCLEOTIDE SEQUENCE [LARGE SCALE GENOMIC DNA]</scope>
</reference>